<evidence type="ECO:0000313" key="2">
    <source>
        <dbReference type="EMBL" id="MBR7839356.1"/>
    </source>
</evidence>
<sequence>MTPSENAARPWRKASACLDSEACVEVADAAGGGVAVRRSGDPDGAVLEFSAPEWTAFVAGVLAGEFGGVR</sequence>
<feature type="domain" description="DUF397" evidence="1">
    <location>
        <begin position="11"/>
        <end position="61"/>
    </location>
</feature>
<protein>
    <submittedName>
        <fullName evidence="2">DUF397 domain-containing protein</fullName>
    </submittedName>
</protein>
<dbReference type="AlphaFoldDB" id="A0A941EY32"/>
<reference evidence="2" key="1">
    <citation type="submission" date="2021-04" db="EMBL/GenBank/DDBJ databases">
        <title>Genome based classification of Actinospica acidithermotolerans sp. nov., an actinobacterium isolated from an Indonesian hot spring.</title>
        <authorList>
            <person name="Kusuma A.B."/>
            <person name="Putra K.E."/>
            <person name="Nafisah S."/>
            <person name="Loh J."/>
            <person name="Nouioui I."/>
            <person name="Goodfellow M."/>
        </authorList>
    </citation>
    <scope>NUCLEOTIDE SEQUENCE</scope>
    <source>
        <strain evidence="2">CSCA 57</strain>
    </source>
</reference>
<name>A0A941EY32_9ACTN</name>
<organism evidence="2 3">
    <name type="scientific">Actinospica durhamensis</name>
    <dbReference type="NCBI Taxonomy" id="1508375"/>
    <lineage>
        <taxon>Bacteria</taxon>
        <taxon>Bacillati</taxon>
        <taxon>Actinomycetota</taxon>
        <taxon>Actinomycetes</taxon>
        <taxon>Catenulisporales</taxon>
        <taxon>Actinospicaceae</taxon>
        <taxon>Actinospica</taxon>
    </lineage>
</organism>
<keyword evidence="3" id="KW-1185">Reference proteome</keyword>
<evidence type="ECO:0000313" key="3">
    <source>
        <dbReference type="Proteomes" id="UP000675781"/>
    </source>
</evidence>
<evidence type="ECO:0000259" key="1">
    <source>
        <dbReference type="Pfam" id="PF04149"/>
    </source>
</evidence>
<dbReference type="Pfam" id="PF04149">
    <property type="entry name" value="DUF397"/>
    <property type="match status" value="1"/>
</dbReference>
<dbReference type="RefSeq" id="WP_212533793.1">
    <property type="nucleotide sequence ID" value="NZ_JAGSOG010000430.1"/>
</dbReference>
<dbReference type="EMBL" id="JAGSOG010000430">
    <property type="protein sequence ID" value="MBR7839356.1"/>
    <property type="molecule type" value="Genomic_DNA"/>
</dbReference>
<dbReference type="InterPro" id="IPR007278">
    <property type="entry name" value="DUF397"/>
</dbReference>
<dbReference type="Proteomes" id="UP000675781">
    <property type="component" value="Unassembled WGS sequence"/>
</dbReference>
<accession>A0A941EY32</accession>
<proteinExistence type="predicted"/>
<gene>
    <name evidence="2" type="ORF">KDL01_39210</name>
</gene>
<comment type="caution">
    <text evidence="2">The sequence shown here is derived from an EMBL/GenBank/DDBJ whole genome shotgun (WGS) entry which is preliminary data.</text>
</comment>